<keyword evidence="1" id="KW-1185">Reference proteome</keyword>
<sequence>YAEAPRGLSNWGASLNGFGPKRLREHQFFPRYFRVPNFNPVTDIRLFSITRSTLHTPFNVFLERHITIFRVQHMAD</sequence>
<proteinExistence type="predicted"/>
<name>A0A7I5E600_HAECO</name>
<evidence type="ECO:0000313" key="1">
    <source>
        <dbReference type="Proteomes" id="UP000025227"/>
    </source>
</evidence>
<dbReference type="Proteomes" id="UP000025227">
    <property type="component" value="Unplaced"/>
</dbReference>
<evidence type="ECO:0000313" key="2">
    <source>
        <dbReference type="WBParaSite" id="HCON_00019130-00001"/>
    </source>
</evidence>
<organism evidence="1 2">
    <name type="scientific">Haemonchus contortus</name>
    <name type="common">Barber pole worm</name>
    <dbReference type="NCBI Taxonomy" id="6289"/>
    <lineage>
        <taxon>Eukaryota</taxon>
        <taxon>Metazoa</taxon>
        <taxon>Ecdysozoa</taxon>
        <taxon>Nematoda</taxon>
        <taxon>Chromadorea</taxon>
        <taxon>Rhabditida</taxon>
        <taxon>Rhabditina</taxon>
        <taxon>Rhabditomorpha</taxon>
        <taxon>Strongyloidea</taxon>
        <taxon>Trichostrongylidae</taxon>
        <taxon>Haemonchus</taxon>
    </lineage>
</organism>
<protein>
    <submittedName>
        <fullName evidence="2">Cytochrome P450</fullName>
    </submittedName>
</protein>
<accession>A0A7I5E600</accession>
<dbReference type="AlphaFoldDB" id="A0A7I5E600"/>
<reference evidence="2" key="1">
    <citation type="submission" date="2020-12" db="UniProtKB">
        <authorList>
            <consortium name="WormBaseParasite"/>
        </authorList>
    </citation>
    <scope>IDENTIFICATION</scope>
    <source>
        <strain evidence="2">MHco3</strain>
    </source>
</reference>
<dbReference type="WBParaSite" id="HCON_00019130-00001">
    <property type="protein sequence ID" value="HCON_00019130-00001"/>
    <property type="gene ID" value="HCON_00019130"/>
</dbReference>